<feature type="transmembrane region" description="Helical" evidence="2">
    <location>
        <begin position="2184"/>
        <end position="2204"/>
    </location>
</feature>
<reference evidence="3 4" key="1">
    <citation type="journal article" date="2015" name="Genome Biol. Evol.">
        <title>Comparative Genomics of a Bacterivorous Green Alga Reveals Evolutionary Causalities and Consequences of Phago-Mixotrophic Mode of Nutrition.</title>
        <authorList>
            <person name="Burns J.A."/>
            <person name="Paasch A."/>
            <person name="Narechania A."/>
            <person name="Kim E."/>
        </authorList>
    </citation>
    <scope>NUCLEOTIDE SEQUENCE [LARGE SCALE GENOMIC DNA]</scope>
    <source>
        <strain evidence="3 4">PLY_AMNH</strain>
    </source>
</reference>
<evidence type="ECO:0000313" key="4">
    <source>
        <dbReference type="Proteomes" id="UP001190700"/>
    </source>
</evidence>
<feature type="region of interest" description="Disordered" evidence="1">
    <location>
        <begin position="2225"/>
        <end position="2246"/>
    </location>
</feature>
<sequence length="2246" mass="246637">MSDDDNTARPMQTIAWLEDDPLNIFKTRLAKYGSVDSVNVDGTSDQYSTLEIAFNNFPLLATDFALVSDMSKVHQVISEQALEGYEYTTVMVPTLIDGMAQLVPTMINGILTDPIDRPEVQYTCENSTLKYGVLTKYTYCFYACATDPLCEWVEYDTITNACGGGEYVCGTHTLKDAVNKKRLGIKLRTEAVTHNGKEISGATFLSATSHVYRPYTPARRRSLLQTGNGNTKGLSCLLDSTALGIGMCSWSKVSAMDMISYQHPSTGTGNIYKVESYGLGAGSPSTYLCPGVHTMRPISVAAEGLSMKTASCASYLSNDIQSYFAVLIYDHKTSPPDGQADCYLLTTCGSVSQPMVTYDAEFSTPLPSDITVVVMAKEVTILPANVDSTTGPLTLADAATTAGSTMYSDFVQRATAANSYVSMAQNCLTNHHGFYDSGQYAVSSVCLPLDCSIWSTNPGYREEVRFFEDTCDTSGTCCADESTIGTLEVCSATSDPTVACVTKVNGTAAAVDYDEIEYVPAMATFVIPDSALHQSKRAESDMIKYGNEKLTPTCTYKLDIFSDSSFSFGPESNVVKAVEELPTSYSMHVSKTCPQIEKDPRLNELVVTRGKEDTHISRTAAPADRTKVIARSAMAPYGELTKASVPMMSALVNFQNMADDTTERGTGLYDVHRPTELEWRGFVDDKKYASFVLPDTQTNHDGSTVGQTLSSLAASHSTVFLSPQKDGAPMAGATRVVAQRLIKTTEETVSVCFSLCEKDSVFSITSFDEMNAGSSAAYFDGHTIMQRMGVTSFETVTVNGVPYFSPSGYAPVDAFASMHNVTDNDLMVVELREVGSSQDHRRVTYRTLDRQNALRLGGVCIHDLSLVSGKTYEMSAQYGKSGTTPYPVDPLCSDHTAASQGVATVDYFTSLLQDNDRIVTSRYPPFEYTREQPGDWLSRYHDASLFAVSDPNSDYDGMFDEELRSIEKVATTVNQMNSLLQKLCDDVSFAPTDPEYGIPISACLGFTYRMRMNAAKQINPKVGSNLPTYGDFCYLNRPSLFTSKTDCEIRYPTGCETADVSVYPTFDIYGNIEHVSAPVGSEHLYQSTNHSFADFVDGPNRLGGDTRSACGTHRDRMIEFHSAKLFVSYPMSSAIRTEMIAKGVDLDSTLDEVRAEEITRKIVESTEYVVKQKEVADITARDRVTYLRESMYSVIGNRLAEQMQNTSLYLHTDMITAQAFSCGLPILTTDFTMNGGVYADTYTMDFKWKNVLEVNGESVVDTELSFAWGRNQEDALAEMGAASAKAFAYPSKCTSTETSPSKFELYMKTKRTCDTDVSMKWTSNPENSQYPNDVQTGQPVESQTQPGCEATDMHMRFSGMLSDFLDLTSDSSPYHINRQDFAGSYTHKTQLLLRHRLHMQSGNTIERDIFYPLYIKTYSVHVMSFSAQSAVVPPAINRLLDVTVQYDHATYGSVVEVGTRMCVSQPVGTITPHKYNLVDPIANYDVTRTNPSFDPDLRALGKPVYGKLSDGITDVPGSFGDMYILNTADASFATSPLQGLNDARFDTVDAITCRLLRQQAGESGISGADEQFLTDEYAEFANQYFEFNCFDRVYACAFDNINKWENLHVRFGTTFIVKSGGLFTVDPLVPEETSHFTTISVTTDSASAFQNFDVTMKIDVPASLQATSVMPTWSEYHSESSDGLATLRAIVDGTGTVSNRIEREQRFRLTTYLSDYTMRRQYVLYPMSLFAILKLRDADSETLQSSSSLKSTGGSIQEPKESLCGITSSMATDLTAFDEFGKLIPIYQGLFQDGISATDNSFVNPSAVSLSEFFHYGSVNSQLRDLMQSPHIYVSSSLRDDFFPVHEKGGLDLETSSLSWQMINNLDLDYTGTNTTFDLSFCFLGAVATKHDSGYDMATLLAEASRSEAIPDSSGISYQDFTSVTCNALAIQNGASWLGDASDDSKSFGCYGLPDAQNVLTQVGFNPSTKLATSTATSHRTYICPDPHKVDDGLYKIRVPGLTCAQTVYSVQLDMIECDQQYQSQNYLVISDTTLPSGCIRVIGTTSNPGYYAYNRATLPDVITPIKCTSEVQCQCRRPNTQTTTTVVAVLDQTCSLTAAGSSTNKRKLLGYTTGALNFKGRSTDSAVQPSGNVESEYKIELTGSSRQSYTVTTSSSQSDTNVATTINEDEEHDDHDSKRLKKILIVVLTVCIVGFLALVLGLVTMSSKVHALRTNGTPHWILNQPEQRTKHSKRQSTKRGSFLSI</sequence>
<organism evidence="3 4">
    <name type="scientific">Cymbomonas tetramitiformis</name>
    <dbReference type="NCBI Taxonomy" id="36881"/>
    <lineage>
        <taxon>Eukaryota</taxon>
        <taxon>Viridiplantae</taxon>
        <taxon>Chlorophyta</taxon>
        <taxon>Pyramimonadophyceae</taxon>
        <taxon>Pyramimonadales</taxon>
        <taxon>Pyramimonadaceae</taxon>
        <taxon>Cymbomonas</taxon>
    </lineage>
</organism>
<gene>
    <name evidence="3" type="ORF">CYMTET_18377</name>
</gene>
<keyword evidence="2" id="KW-0812">Transmembrane</keyword>
<evidence type="ECO:0000256" key="1">
    <source>
        <dbReference type="SAM" id="MobiDB-lite"/>
    </source>
</evidence>
<name>A0AAE0G859_9CHLO</name>
<comment type="caution">
    <text evidence="3">The sequence shown here is derived from an EMBL/GenBank/DDBJ whole genome shotgun (WGS) entry which is preliminary data.</text>
</comment>
<protein>
    <submittedName>
        <fullName evidence="3">Uncharacterized protein</fullName>
    </submittedName>
</protein>
<evidence type="ECO:0000256" key="2">
    <source>
        <dbReference type="SAM" id="Phobius"/>
    </source>
</evidence>
<dbReference type="EMBL" id="LGRX02008503">
    <property type="protein sequence ID" value="KAK3273374.1"/>
    <property type="molecule type" value="Genomic_DNA"/>
</dbReference>
<proteinExistence type="predicted"/>
<evidence type="ECO:0000313" key="3">
    <source>
        <dbReference type="EMBL" id="KAK3273374.1"/>
    </source>
</evidence>
<keyword evidence="4" id="KW-1185">Reference proteome</keyword>
<dbReference type="Proteomes" id="UP001190700">
    <property type="component" value="Unassembled WGS sequence"/>
</dbReference>
<keyword evidence="2" id="KW-0472">Membrane</keyword>
<keyword evidence="2" id="KW-1133">Transmembrane helix</keyword>
<accession>A0AAE0G859</accession>